<dbReference type="GO" id="GO:0003677">
    <property type="term" value="F:DNA binding"/>
    <property type="evidence" value="ECO:0007669"/>
    <property type="project" value="UniProtKB-KW"/>
</dbReference>
<dbReference type="GO" id="GO:0015074">
    <property type="term" value="P:DNA integration"/>
    <property type="evidence" value="ECO:0007669"/>
    <property type="project" value="UniProtKB-KW"/>
</dbReference>
<dbReference type="GO" id="GO:0000150">
    <property type="term" value="F:DNA strand exchange activity"/>
    <property type="evidence" value="ECO:0007669"/>
    <property type="project" value="InterPro"/>
</dbReference>
<feature type="domain" description="Resolvase/invertase-type recombinase catalytic" evidence="6">
    <location>
        <begin position="2"/>
        <end position="138"/>
    </location>
</feature>
<dbReference type="PROSITE" id="PS00398">
    <property type="entry name" value="RECOMBINASES_2"/>
    <property type="match status" value="1"/>
</dbReference>
<comment type="similarity">
    <text evidence="1">Belongs to the site-specific recombinase resolvase family.</text>
</comment>
<dbReference type="Pfam" id="PF00239">
    <property type="entry name" value="Resolvase"/>
    <property type="match status" value="1"/>
</dbReference>
<evidence type="ECO:0000256" key="2">
    <source>
        <dbReference type="ARBA" id="ARBA00022908"/>
    </source>
</evidence>
<dbReference type="eggNOG" id="COG1961">
    <property type="taxonomic scope" value="Bacteria"/>
</dbReference>
<dbReference type="Proteomes" id="UP000005954">
    <property type="component" value="Unassembled WGS sequence"/>
</dbReference>
<accession>A3SHG5</accession>
<proteinExistence type="inferred from homology"/>
<keyword evidence="4" id="KW-0233">DNA recombination</keyword>
<dbReference type="InterPro" id="IPR009057">
    <property type="entry name" value="Homeodomain-like_sf"/>
</dbReference>
<sequence length="188" mass="20169">MMIVGYARTSTVDQTAGLEAQQRELAGAGCEKVFVEQVSSVDVKARERLAEALDFIRKGDTLVVTKLDRLARSVAHLLEILEVVEAKGAALRILSMGIDTGTATGKLMLTLLGGVAEFERSIMLERQREGIAKAKAEGKYKGRKPTAKAKATEVLAMHAEGVGATEIAKRLSIGRASVYRILKEGEAA</sequence>
<dbReference type="SUPFAM" id="SSF46689">
    <property type="entry name" value="Homeodomain-like"/>
    <property type="match status" value="1"/>
</dbReference>
<dbReference type="PANTHER" id="PTHR30461:SF26">
    <property type="entry name" value="RESOLVASE HOMOLOG YNEB"/>
    <property type="match status" value="1"/>
</dbReference>
<dbReference type="InterPro" id="IPR006119">
    <property type="entry name" value="Resolv_N"/>
</dbReference>
<dbReference type="InterPro" id="IPR036162">
    <property type="entry name" value="Resolvase-like_N_sf"/>
</dbReference>
<evidence type="ECO:0000313" key="7">
    <source>
        <dbReference type="EMBL" id="EAP76796.1"/>
    </source>
</evidence>
<comment type="caution">
    <text evidence="7">The sequence shown here is derived from an EMBL/GenBank/DDBJ whole genome shotgun (WGS) entry which is preliminary data.</text>
</comment>
<dbReference type="SMART" id="SM00857">
    <property type="entry name" value="Resolvase"/>
    <property type="match status" value="1"/>
</dbReference>
<dbReference type="AlphaFoldDB" id="A3SHG5"/>
<dbReference type="CDD" id="cd03768">
    <property type="entry name" value="SR_ResInv"/>
    <property type="match status" value="1"/>
</dbReference>
<gene>
    <name evidence="7" type="ORF">ISM_00865</name>
</gene>
<dbReference type="Pfam" id="PF02796">
    <property type="entry name" value="HTH_7"/>
    <property type="match status" value="1"/>
</dbReference>
<evidence type="ECO:0000256" key="3">
    <source>
        <dbReference type="ARBA" id="ARBA00023125"/>
    </source>
</evidence>
<dbReference type="PANTHER" id="PTHR30461">
    <property type="entry name" value="DNA-INVERTASE FROM LAMBDOID PROPHAGE"/>
    <property type="match status" value="1"/>
</dbReference>
<name>A3SHG5_ROSNI</name>
<reference evidence="7 8" key="1">
    <citation type="submission" date="2005-12" db="EMBL/GenBank/DDBJ databases">
        <authorList>
            <person name="Moran M.A."/>
            <person name="Ferriera S."/>
            <person name="Johnson J."/>
            <person name="Kravitz S."/>
            <person name="Halpern A."/>
            <person name="Remington K."/>
            <person name="Beeson K."/>
            <person name="Tran B."/>
            <person name="Rogers Y.-H."/>
            <person name="Friedman R."/>
            <person name="Venter J.C."/>
        </authorList>
    </citation>
    <scope>NUCLEOTIDE SEQUENCE [LARGE SCALE GENOMIC DNA]</scope>
    <source>
        <strain evidence="8">ATCC BAA-591 / DSM 15170 / ISM</strain>
    </source>
</reference>
<keyword evidence="3" id="KW-0238">DNA-binding</keyword>
<dbReference type="InterPro" id="IPR006118">
    <property type="entry name" value="Recombinase_CS"/>
</dbReference>
<feature type="active site" description="O-(5'-phospho-DNA)-serine intermediate" evidence="5">
    <location>
        <position position="10"/>
    </location>
</feature>
<protein>
    <submittedName>
        <fullName evidence="7">Resolvase</fullName>
    </submittedName>
</protein>
<evidence type="ECO:0000256" key="5">
    <source>
        <dbReference type="PIRSR" id="PIRSR606118-50"/>
    </source>
</evidence>
<dbReference type="SUPFAM" id="SSF53041">
    <property type="entry name" value="Resolvase-like"/>
    <property type="match status" value="1"/>
</dbReference>
<keyword evidence="8" id="KW-1185">Reference proteome</keyword>
<dbReference type="EMBL" id="AALY01000001">
    <property type="protein sequence ID" value="EAP76796.1"/>
    <property type="molecule type" value="Genomic_DNA"/>
</dbReference>
<dbReference type="Gene3D" id="3.40.50.1390">
    <property type="entry name" value="Resolvase, N-terminal catalytic domain"/>
    <property type="match status" value="1"/>
</dbReference>
<organism evidence="7 8">
    <name type="scientific">Roseovarius nubinhibens (strain ATCC BAA-591 / DSM 15170 / ISM)</name>
    <dbReference type="NCBI Taxonomy" id="89187"/>
    <lineage>
        <taxon>Bacteria</taxon>
        <taxon>Pseudomonadati</taxon>
        <taxon>Pseudomonadota</taxon>
        <taxon>Alphaproteobacteria</taxon>
        <taxon>Rhodobacterales</taxon>
        <taxon>Roseobacteraceae</taxon>
        <taxon>Roseovarius</taxon>
    </lineage>
</organism>
<evidence type="ECO:0000256" key="1">
    <source>
        <dbReference type="ARBA" id="ARBA00009913"/>
    </source>
</evidence>
<evidence type="ECO:0000313" key="8">
    <source>
        <dbReference type="Proteomes" id="UP000005954"/>
    </source>
</evidence>
<dbReference type="Gene3D" id="1.10.10.60">
    <property type="entry name" value="Homeodomain-like"/>
    <property type="match status" value="1"/>
</dbReference>
<dbReference type="InterPro" id="IPR006120">
    <property type="entry name" value="Resolvase_HTH_dom"/>
</dbReference>
<dbReference type="HOGENOM" id="CLU_010686_8_3_5"/>
<evidence type="ECO:0000259" key="6">
    <source>
        <dbReference type="PROSITE" id="PS51736"/>
    </source>
</evidence>
<dbReference type="InterPro" id="IPR050639">
    <property type="entry name" value="SSR_resolvase"/>
</dbReference>
<dbReference type="PROSITE" id="PS51736">
    <property type="entry name" value="RECOMBINASES_3"/>
    <property type="match status" value="1"/>
</dbReference>
<keyword evidence="2" id="KW-0229">DNA integration</keyword>
<evidence type="ECO:0000256" key="4">
    <source>
        <dbReference type="ARBA" id="ARBA00023172"/>
    </source>
</evidence>